<feature type="signal peptide" evidence="3">
    <location>
        <begin position="1"/>
        <end position="31"/>
    </location>
</feature>
<keyword evidence="3" id="KW-0732">Signal</keyword>
<gene>
    <name evidence="5" type="ORF">J1M35_00285</name>
</gene>
<evidence type="ECO:0000256" key="1">
    <source>
        <dbReference type="ARBA" id="ARBA00010457"/>
    </source>
</evidence>
<comment type="cofactor">
    <cofactor evidence="2">
        <name>Zn(2+)</name>
        <dbReference type="ChEBI" id="CHEBI:29105"/>
    </cofactor>
    <text evidence="2">Binds 1 zinc ion per subunit.</text>
</comment>
<dbReference type="InterPro" id="IPR024134">
    <property type="entry name" value="SOD_Cu/Zn_/chaperone"/>
</dbReference>
<comment type="catalytic activity">
    <reaction evidence="2">
        <text>2 superoxide + 2 H(+) = H2O2 + O2</text>
        <dbReference type="Rhea" id="RHEA:20696"/>
        <dbReference type="ChEBI" id="CHEBI:15378"/>
        <dbReference type="ChEBI" id="CHEBI:15379"/>
        <dbReference type="ChEBI" id="CHEBI:16240"/>
        <dbReference type="ChEBI" id="CHEBI:18421"/>
        <dbReference type="EC" id="1.15.1.1"/>
    </reaction>
</comment>
<keyword evidence="6" id="KW-1185">Reference proteome</keyword>
<proteinExistence type="inferred from homology"/>
<keyword evidence="2" id="KW-0560">Oxidoreductase</keyword>
<dbReference type="PANTHER" id="PTHR10003">
    <property type="entry name" value="SUPEROXIDE DISMUTASE CU-ZN -RELATED"/>
    <property type="match status" value="1"/>
</dbReference>
<dbReference type="EC" id="1.15.1.1" evidence="2"/>
<reference evidence="5" key="1">
    <citation type="submission" date="2021-03" db="EMBL/GenBank/DDBJ databases">
        <title>Ottowia sp. 27C isolated from the cloaca of a Giant Asian pond turtle (Heosemys grandis).</title>
        <authorList>
            <person name="Spergser J."/>
            <person name="Busse H.-J."/>
        </authorList>
    </citation>
    <scope>NUCLEOTIDE SEQUENCE</scope>
    <source>
        <strain evidence="5">27C</strain>
    </source>
</reference>
<dbReference type="RefSeq" id="WP_208009153.1">
    <property type="nucleotide sequence ID" value="NZ_CP071796.1"/>
</dbReference>
<evidence type="ECO:0000256" key="2">
    <source>
        <dbReference type="RuleBase" id="RU000393"/>
    </source>
</evidence>
<feature type="chain" id="PRO_5036879857" description="Superoxide dismutase [Cu-Zn]" evidence="3">
    <location>
        <begin position="32"/>
        <end position="194"/>
    </location>
</feature>
<keyword evidence="2" id="KW-0479">Metal-binding</keyword>
<keyword evidence="2" id="KW-0186">Copper</keyword>
<dbReference type="PRINTS" id="PR00068">
    <property type="entry name" value="CUZNDISMTASE"/>
</dbReference>
<dbReference type="PROSITE" id="PS51257">
    <property type="entry name" value="PROKAR_LIPOPROTEIN"/>
    <property type="match status" value="1"/>
</dbReference>
<evidence type="ECO:0000256" key="3">
    <source>
        <dbReference type="SAM" id="SignalP"/>
    </source>
</evidence>
<dbReference type="PROSITE" id="PS00087">
    <property type="entry name" value="SOD_CU_ZN_1"/>
    <property type="match status" value="1"/>
</dbReference>
<comment type="similarity">
    <text evidence="1 2">Belongs to the Cu-Zn superoxide dismutase family.</text>
</comment>
<dbReference type="SUPFAM" id="SSF49329">
    <property type="entry name" value="Cu,Zn superoxide dismutase-like"/>
    <property type="match status" value="1"/>
</dbReference>
<organism evidence="5 6">
    <name type="scientific">Ottowia testudinis</name>
    <dbReference type="NCBI Taxonomy" id="2816950"/>
    <lineage>
        <taxon>Bacteria</taxon>
        <taxon>Pseudomonadati</taxon>
        <taxon>Pseudomonadota</taxon>
        <taxon>Betaproteobacteria</taxon>
        <taxon>Burkholderiales</taxon>
        <taxon>Comamonadaceae</taxon>
        <taxon>Ottowia</taxon>
    </lineage>
</organism>
<dbReference type="Pfam" id="PF00080">
    <property type="entry name" value="Sod_Cu"/>
    <property type="match status" value="1"/>
</dbReference>
<dbReference type="Gene3D" id="2.60.40.200">
    <property type="entry name" value="Superoxide dismutase, copper/zinc binding domain"/>
    <property type="match status" value="1"/>
</dbReference>
<dbReference type="KEGG" id="otd:J1M35_00285"/>
<evidence type="ECO:0000259" key="4">
    <source>
        <dbReference type="Pfam" id="PF00080"/>
    </source>
</evidence>
<keyword evidence="2" id="KW-0862">Zinc</keyword>
<dbReference type="GO" id="GO:0004784">
    <property type="term" value="F:superoxide dismutase activity"/>
    <property type="evidence" value="ECO:0007669"/>
    <property type="project" value="UniProtKB-EC"/>
</dbReference>
<dbReference type="GO" id="GO:0005507">
    <property type="term" value="F:copper ion binding"/>
    <property type="evidence" value="ECO:0007669"/>
    <property type="project" value="InterPro"/>
</dbReference>
<dbReference type="Proteomes" id="UP000663903">
    <property type="component" value="Chromosome"/>
</dbReference>
<name>A0A975H3L6_9BURK</name>
<dbReference type="InterPro" id="IPR036423">
    <property type="entry name" value="SOD-like_Cu/Zn_dom_sf"/>
</dbReference>
<accession>A0A975H3L6</accession>
<comment type="cofactor">
    <cofactor evidence="2">
        <name>Cu cation</name>
        <dbReference type="ChEBI" id="CHEBI:23378"/>
    </cofactor>
    <text evidence="2">Binds 1 copper ion per subunit.</text>
</comment>
<dbReference type="InterPro" id="IPR018152">
    <property type="entry name" value="SOD_Cu/Zn_BS"/>
</dbReference>
<dbReference type="AlphaFoldDB" id="A0A975H3L6"/>
<sequence length="194" mass="19523">MKITALRTAALAAAVAGLAACATSNTNTGQANENNPRTEASANLLSAAGGTPQPNPQSPVQGTLNFSEVRGIVSVSGTVTGLKPNATHGFHVHEKGDCSTPDFSSAGGHFNPTNQPHGAHGSGLHHAGDMPQLMADASGTAKVAFNSQTLKLRGPNTIIGKAVIVHRDPDDVNAQPVGNAGPRLACGVIKGKGS</sequence>
<dbReference type="InterPro" id="IPR001424">
    <property type="entry name" value="SOD_Cu_Zn_dom"/>
</dbReference>
<dbReference type="EMBL" id="CP071796">
    <property type="protein sequence ID" value="QTD45405.1"/>
    <property type="molecule type" value="Genomic_DNA"/>
</dbReference>
<dbReference type="PROSITE" id="PS00332">
    <property type="entry name" value="SOD_CU_ZN_2"/>
    <property type="match status" value="1"/>
</dbReference>
<protein>
    <recommendedName>
        <fullName evidence="2">Superoxide dismutase [Cu-Zn]</fullName>
        <ecNumber evidence="2">1.15.1.1</ecNumber>
    </recommendedName>
</protein>
<feature type="domain" description="Superoxide dismutase copper/zinc binding" evidence="4">
    <location>
        <begin position="60"/>
        <end position="189"/>
    </location>
</feature>
<evidence type="ECO:0000313" key="5">
    <source>
        <dbReference type="EMBL" id="QTD45405.1"/>
    </source>
</evidence>
<comment type="function">
    <text evidence="2">Destroys radicals which are normally produced within the cells and which are toxic to biological systems.</text>
</comment>
<dbReference type="CDD" id="cd00305">
    <property type="entry name" value="Cu-Zn_Superoxide_Dismutase"/>
    <property type="match status" value="1"/>
</dbReference>
<evidence type="ECO:0000313" key="6">
    <source>
        <dbReference type="Proteomes" id="UP000663903"/>
    </source>
</evidence>